<evidence type="ECO:0000313" key="3">
    <source>
        <dbReference type="Proteomes" id="UP000190256"/>
    </source>
</evidence>
<evidence type="ECO:0000313" key="2">
    <source>
        <dbReference type="EMBL" id="OOO64202.1"/>
    </source>
</evidence>
<feature type="transmembrane region" description="Helical" evidence="1">
    <location>
        <begin position="21"/>
        <end position="42"/>
    </location>
</feature>
<dbReference type="RefSeq" id="WP_078054755.1">
    <property type="nucleotide sequence ID" value="NZ_MRAE01000034.1"/>
</dbReference>
<reference evidence="2 3" key="1">
    <citation type="submission" date="2016-12" db="EMBL/GenBank/DDBJ databases">
        <title>Clostridium tepidum sp. nov., a close relative of Clostridium sporogenes and Clostridium botulinum Group I.</title>
        <authorList>
            <person name="Dobritsa A.P."/>
            <person name="Kutumbaka K.K."/>
            <person name="Werner K."/>
            <person name="Wiedmann M."/>
            <person name="Asmus A."/>
            <person name="Samadpour M."/>
        </authorList>
    </citation>
    <scope>NUCLEOTIDE SEQUENCE [LARGE SCALE GENOMIC DNA]</scope>
    <source>
        <strain evidence="2 3">IEH 97212</strain>
    </source>
</reference>
<accession>A0A1S9I231</accession>
<keyword evidence="1" id="KW-1133">Transmembrane helix</keyword>
<dbReference type="Proteomes" id="UP000190256">
    <property type="component" value="Unassembled WGS sequence"/>
</dbReference>
<protein>
    <recommendedName>
        <fullName evidence="4">Fimbrial assembly protein</fullName>
    </recommendedName>
</protein>
<evidence type="ECO:0000256" key="1">
    <source>
        <dbReference type="SAM" id="Phobius"/>
    </source>
</evidence>
<gene>
    <name evidence="2" type="ORF">BS638_11455</name>
</gene>
<organism evidence="2 3">
    <name type="scientific">Clostridium tepidum</name>
    <dbReference type="NCBI Taxonomy" id="1962263"/>
    <lineage>
        <taxon>Bacteria</taxon>
        <taxon>Bacillati</taxon>
        <taxon>Bacillota</taxon>
        <taxon>Clostridia</taxon>
        <taxon>Eubacteriales</taxon>
        <taxon>Clostridiaceae</taxon>
        <taxon>Clostridium</taxon>
    </lineage>
</organism>
<name>A0A1S9I231_9CLOT</name>
<dbReference type="STRING" id="1962263.BS637_01910"/>
<proteinExistence type="predicted"/>
<dbReference type="AlphaFoldDB" id="A0A1S9I231"/>
<keyword evidence="1" id="KW-0812">Transmembrane</keyword>
<keyword evidence="1" id="KW-0472">Membrane</keyword>
<dbReference type="OrthoDB" id="9986337at2"/>
<evidence type="ECO:0008006" key="4">
    <source>
        <dbReference type="Google" id="ProtNLM"/>
    </source>
</evidence>
<comment type="caution">
    <text evidence="2">The sequence shown here is derived from an EMBL/GenBank/DDBJ whole genome shotgun (WGS) entry which is preliminary data.</text>
</comment>
<dbReference type="EMBL" id="MRAE01000034">
    <property type="protein sequence ID" value="OOO64202.1"/>
    <property type="molecule type" value="Genomic_DNA"/>
</dbReference>
<sequence length="148" mass="17759">MKINFIPESYIKSIHKKYIKIYIILIIILLITNVILFNKILLNKKNIDTINKEIYNLNFKKQKNNNYNNKTDRNYTLFMNLYQNINEEIIVDSFSIKDGKASLEGKCSDLRNYYSLLNLLEENKKINIKSLDTPEKEKEFYKFKFIVE</sequence>